<feature type="chain" id="PRO_5045581014" description="Secreted protein" evidence="1">
    <location>
        <begin position="30"/>
        <end position="150"/>
    </location>
</feature>
<name>A0ABX8QW80_9ACTN</name>
<sequence length="150" mass="15805">MQLRGTHRLAALAGAAALVLTTMSGPASASARTTETLCGPEVELSAVVYQACSDVLSVEETQYGTMPYLYAKNRGIGSVSITVTIEHWNYATSAWVTDSTGPRTIGASSDTRYFGPSHLWSCGQNARERARATSTVGTGAWSEVVTPAPC</sequence>
<evidence type="ECO:0000256" key="1">
    <source>
        <dbReference type="SAM" id="SignalP"/>
    </source>
</evidence>
<evidence type="ECO:0000313" key="3">
    <source>
        <dbReference type="Proteomes" id="UP001049518"/>
    </source>
</evidence>
<dbReference type="RefSeq" id="WP_231335453.1">
    <property type="nucleotide sequence ID" value="NZ_CP059572.1"/>
</dbReference>
<proteinExistence type="predicted"/>
<evidence type="ECO:0008006" key="4">
    <source>
        <dbReference type="Google" id="ProtNLM"/>
    </source>
</evidence>
<dbReference type="EMBL" id="CP059572">
    <property type="protein sequence ID" value="QXJ22239.1"/>
    <property type="molecule type" value="Genomic_DNA"/>
</dbReference>
<protein>
    <recommendedName>
        <fullName evidence="4">Secreted protein</fullName>
    </recommendedName>
</protein>
<accession>A0ABX8QW80</accession>
<evidence type="ECO:0000313" key="2">
    <source>
        <dbReference type="EMBL" id="QXJ22239.1"/>
    </source>
</evidence>
<keyword evidence="1" id="KW-0732">Signal</keyword>
<feature type="signal peptide" evidence="1">
    <location>
        <begin position="1"/>
        <end position="29"/>
    </location>
</feature>
<dbReference type="Proteomes" id="UP001049518">
    <property type="component" value="Chromosome"/>
</dbReference>
<organism evidence="2 3">
    <name type="scientific">Actinomadura graeca</name>
    <dbReference type="NCBI Taxonomy" id="2750812"/>
    <lineage>
        <taxon>Bacteria</taxon>
        <taxon>Bacillati</taxon>
        <taxon>Actinomycetota</taxon>
        <taxon>Actinomycetes</taxon>
        <taxon>Streptosporangiales</taxon>
        <taxon>Thermomonosporaceae</taxon>
        <taxon>Actinomadura</taxon>
    </lineage>
</organism>
<gene>
    <name evidence="2" type="ORF">AGRA3207_003209</name>
</gene>
<reference evidence="2" key="1">
    <citation type="submission" date="2020-07" db="EMBL/GenBank/DDBJ databases">
        <authorList>
            <person name="Tarantini F.S."/>
            <person name="Hong K.W."/>
            <person name="Chan K.G."/>
        </authorList>
    </citation>
    <scope>NUCLEOTIDE SEQUENCE</scope>
    <source>
        <strain evidence="2">32-07</strain>
    </source>
</reference>
<keyword evidence="3" id="KW-1185">Reference proteome</keyword>